<evidence type="ECO:0000313" key="1">
    <source>
        <dbReference type="EMBL" id="RCS25745.1"/>
    </source>
</evidence>
<proteinExistence type="predicted"/>
<accession>A0A368KAY2</accession>
<comment type="caution">
    <text evidence="1">The sequence shown here is derived from an EMBL/GenBank/DDBJ whole genome shotgun (WGS) entry which is preliminary data.</text>
</comment>
<evidence type="ECO:0000313" key="2">
    <source>
        <dbReference type="Proteomes" id="UP000253420"/>
    </source>
</evidence>
<name>A0A368KAY2_9HYPH</name>
<dbReference type="Proteomes" id="UP000253420">
    <property type="component" value="Unassembled WGS sequence"/>
</dbReference>
<keyword evidence="2" id="KW-1185">Reference proteome</keyword>
<sequence length="67" mass="7968">MSSDERDPRRQTRKVTTRFQETIRHLRQGGGKDKPQLRIFGISPEVLNGNTRIFDHFERQSEIAWRS</sequence>
<gene>
    <name evidence="1" type="ORF">DUT91_02965</name>
</gene>
<dbReference type="EMBL" id="QOZG01000001">
    <property type="protein sequence ID" value="RCS25745.1"/>
    <property type="molecule type" value="Genomic_DNA"/>
</dbReference>
<protein>
    <submittedName>
        <fullName evidence="1">Uncharacterized protein</fullName>
    </submittedName>
</protein>
<reference evidence="1 2" key="1">
    <citation type="submission" date="2018-07" db="EMBL/GenBank/DDBJ databases">
        <title>The draft genome of Phyllobacterium salinisoli.</title>
        <authorList>
            <person name="Liu L."/>
            <person name="Li L."/>
            <person name="Zhang X."/>
            <person name="Liang L."/>
        </authorList>
    </citation>
    <scope>NUCLEOTIDE SEQUENCE [LARGE SCALE GENOMIC DNA]</scope>
    <source>
        <strain evidence="1 2">LLAN61</strain>
    </source>
</reference>
<organism evidence="1 2">
    <name type="scientific">Phyllobacterium salinisoli</name>
    <dbReference type="NCBI Taxonomy" id="1899321"/>
    <lineage>
        <taxon>Bacteria</taxon>
        <taxon>Pseudomonadati</taxon>
        <taxon>Pseudomonadota</taxon>
        <taxon>Alphaproteobacteria</taxon>
        <taxon>Hyphomicrobiales</taxon>
        <taxon>Phyllobacteriaceae</taxon>
        <taxon>Phyllobacterium</taxon>
    </lineage>
</organism>
<dbReference type="AlphaFoldDB" id="A0A368KAY2"/>